<proteinExistence type="predicted"/>
<keyword evidence="3" id="KW-1185">Reference proteome</keyword>
<name>A0ABR1Y0C9_9PEZI</name>
<gene>
    <name evidence="2" type="ORF">IWX90DRAFT_159999</name>
</gene>
<dbReference type="EMBL" id="JBBWUH010000003">
    <property type="protein sequence ID" value="KAK8174000.1"/>
    <property type="molecule type" value="Genomic_DNA"/>
</dbReference>
<keyword evidence="1" id="KW-1133">Transmembrane helix</keyword>
<protein>
    <submittedName>
        <fullName evidence="2">Uncharacterized protein</fullName>
    </submittedName>
</protein>
<sequence length="354" mass="39214">MQGIVLFTSVAKTKTRCRLWLWLTNTDRELLRGRFVVLFFFFFSFFFFPPRPALSSRPSLLERQTQMLCWTVSLDRWQGLGDGTQKGRGHRRGWTASSTVCADTVAINKLLCVDDCPSSVSRGAGLQRLWPTPPLLVAILVPSHYCSSLEAWYVLLRSFQQQQTNGLRAHAAAGSGNKLLARRTRCQSSSADHQGSISKSFHRVTISPATNMPLPLHTSPSSCMNRSLPPLLRRLAASQTATQMPVYSPFPPLPLLISRMNRYSPVDPSTSAPSNMSMDRAGLAALQRRDCLFTATLGLAACCIISNRVEQAAVAAAAAAAVCRRYGRGRAVYARRFLRGVPWRSNPPIMRLTV</sequence>
<evidence type="ECO:0000313" key="2">
    <source>
        <dbReference type="EMBL" id="KAK8174000.1"/>
    </source>
</evidence>
<organism evidence="2 3">
    <name type="scientific">Phyllosticta citrichinensis</name>
    <dbReference type="NCBI Taxonomy" id="1130410"/>
    <lineage>
        <taxon>Eukaryota</taxon>
        <taxon>Fungi</taxon>
        <taxon>Dikarya</taxon>
        <taxon>Ascomycota</taxon>
        <taxon>Pezizomycotina</taxon>
        <taxon>Dothideomycetes</taxon>
        <taxon>Dothideomycetes incertae sedis</taxon>
        <taxon>Botryosphaeriales</taxon>
        <taxon>Phyllostictaceae</taxon>
        <taxon>Phyllosticta</taxon>
    </lineage>
</organism>
<keyword evidence="1" id="KW-0812">Transmembrane</keyword>
<dbReference type="Proteomes" id="UP001456524">
    <property type="component" value="Unassembled WGS sequence"/>
</dbReference>
<feature type="transmembrane region" description="Helical" evidence="1">
    <location>
        <begin position="30"/>
        <end position="48"/>
    </location>
</feature>
<comment type="caution">
    <text evidence="2">The sequence shown here is derived from an EMBL/GenBank/DDBJ whole genome shotgun (WGS) entry which is preliminary data.</text>
</comment>
<keyword evidence="1" id="KW-0472">Membrane</keyword>
<reference evidence="2 3" key="1">
    <citation type="journal article" date="2022" name="G3 (Bethesda)">
        <title>Enemy or ally: a genomic approach to elucidate the lifestyle of Phyllosticta citrichinaensis.</title>
        <authorList>
            <person name="Buijs V.A."/>
            <person name="Groenewald J.Z."/>
            <person name="Haridas S."/>
            <person name="LaButti K.M."/>
            <person name="Lipzen A."/>
            <person name="Martin F.M."/>
            <person name="Barry K."/>
            <person name="Grigoriev I.V."/>
            <person name="Crous P.W."/>
            <person name="Seidl M.F."/>
        </authorList>
    </citation>
    <scope>NUCLEOTIDE SEQUENCE [LARGE SCALE GENOMIC DNA]</scope>
    <source>
        <strain evidence="2 3">CBS 129764</strain>
    </source>
</reference>
<evidence type="ECO:0000313" key="3">
    <source>
        <dbReference type="Proteomes" id="UP001456524"/>
    </source>
</evidence>
<accession>A0ABR1Y0C9</accession>
<evidence type="ECO:0000256" key="1">
    <source>
        <dbReference type="SAM" id="Phobius"/>
    </source>
</evidence>